<organism evidence="10">
    <name type="scientific">hydrothermal vent metagenome</name>
    <dbReference type="NCBI Taxonomy" id="652676"/>
    <lineage>
        <taxon>unclassified sequences</taxon>
        <taxon>metagenomes</taxon>
        <taxon>ecological metagenomes</taxon>
    </lineage>
</organism>
<dbReference type="InterPro" id="IPR018022">
    <property type="entry name" value="IPT"/>
</dbReference>
<dbReference type="AlphaFoldDB" id="A0A3B0RPE5"/>
<keyword evidence="6" id="KW-0547">Nucleotide-binding</keyword>
<dbReference type="NCBIfam" id="TIGR00174">
    <property type="entry name" value="miaA"/>
    <property type="match status" value="1"/>
</dbReference>
<sequence>MNKIKLLVIVGPTASGKSNLSLEVAERFDAEIVSVDSMLVYKGMDIGTAKPTAAELLSVPHHMIDIVEPDAEFSAADYMKRATIAIEDITARGKRALVAGGTGLYLRALLEGIFEGPSRSNELRREFAEAIERDGLAALHVELAAVDPEAAARIHPNDATRIVRALEVYRITGRSISSLQKEQALTESPYETLKIGLTKERAELYTGIDRRVDAMMDAGLLEEVRGLLRKGYSSQLRPMQALGYKEMVSHIEGVVGLSEAIEALKKNTRNFAKRQFTWFGKDKRIRWFAPGEKTAIMAAAAEFWPSKTG</sequence>
<dbReference type="PANTHER" id="PTHR11088">
    <property type="entry name" value="TRNA DIMETHYLALLYLTRANSFERASE"/>
    <property type="match status" value="1"/>
</dbReference>
<dbReference type="GO" id="GO:0006400">
    <property type="term" value="P:tRNA modification"/>
    <property type="evidence" value="ECO:0007669"/>
    <property type="project" value="TreeGrafter"/>
</dbReference>
<dbReference type="PANTHER" id="PTHR11088:SF60">
    <property type="entry name" value="TRNA DIMETHYLALLYLTRANSFERASE"/>
    <property type="match status" value="1"/>
</dbReference>
<evidence type="ECO:0000256" key="9">
    <source>
        <dbReference type="ARBA" id="ARBA00049563"/>
    </source>
</evidence>
<dbReference type="GO" id="GO:0005524">
    <property type="term" value="F:ATP binding"/>
    <property type="evidence" value="ECO:0007669"/>
    <property type="project" value="UniProtKB-KW"/>
</dbReference>
<comment type="cofactor">
    <cofactor evidence="1">
        <name>Mg(2+)</name>
        <dbReference type="ChEBI" id="CHEBI:18420"/>
    </cofactor>
</comment>
<proteinExistence type="inferred from homology"/>
<comment type="catalytic activity">
    <reaction evidence="9">
        <text>adenosine(37) in tRNA + dimethylallyl diphosphate = N(6)-dimethylallyladenosine(37) in tRNA + diphosphate</text>
        <dbReference type="Rhea" id="RHEA:26482"/>
        <dbReference type="Rhea" id="RHEA-COMP:10162"/>
        <dbReference type="Rhea" id="RHEA-COMP:10375"/>
        <dbReference type="ChEBI" id="CHEBI:33019"/>
        <dbReference type="ChEBI" id="CHEBI:57623"/>
        <dbReference type="ChEBI" id="CHEBI:74411"/>
        <dbReference type="ChEBI" id="CHEBI:74415"/>
        <dbReference type="EC" id="2.5.1.75"/>
    </reaction>
</comment>
<dbReference type="InterPro" id="IPR027417">
    <property type="entry name" value="P-loop_NTPase"/>
</dbReference>
<name>A0A3B0RPE5_9ZZZZ</name>
<dbReference type="EC" id="2.5.1.75" evidence="3"/>
<keyword evidence="5" id="KW-0819">tRNA processing</keyword>
<keyword evidence="4 10" id="KW-0808">Transferase</keyword>
<evidence type="ECO:0000313" key="10">
    <source>
        <dbReference type="EMBL" id="VAV85445.1"/>
    </source>
</evidence>
<evidence type="ECO:0000256" key="7">
    <source>
        <dbReference type="ARBA" id="ARBA00022840"/>
    </source>
</evidence>
<reference evidence="10" key="1">
    <citation type="submission" date="2018-06" db="EMBL/GenBank/DDBJ databases">
        <authorList>
            <person name="Zhirakovskaya E."/>
        </authorList>
    </citation>
    <scope>NUCLEOTIDE SEQUENCE</scope>
</reference>
<keyword evidence="7" id="KW-0067">ATP-binding</keyword>
<dbReference type="FunFam" id="1.10.20.140:FF:000001">
    <property type="entry name" value="tRNA dimethylallyltransferase"/>
    <property type="match status" value="1"/>
</dbReference>
<evidence type="ECO:0000256" key="4">
    <source>
        <dbReference type="ARBA" id="ARBA00022679"/>
    </source>
</evidence>
<dbReference type="HAMAP" id="MF_00185">
    <property type="entry name" value="IPP_trans"/>
    <property type="match status" value="1"/>
</dbReference>
<dbReference type="InterPro" id="IPR039657">
    <property type="entry name" value="Dimethylallyltransferase"/>
</dbReference>
<evidence type="ECO:0000256" key="2">
    <source>
        <dbReference type="ARBA" id="ARBA00005842"/>
    </source>
</evidence>
<dbReference type="SUPFAM" id="SSF52540">
    <property type="entry name" value="P-loop containing nucleoside triphosphate hydrolases"/>
    <property type="match status" value="1"/>
</dbReference>
<evidence type="ECO:0000256" key="1">
    <source>
        <dbReference type="ARBA" id="ARBA00001946"/>
    </source>
</evidence>
<evidence type="ECO:0000256" key="3">
    <source>
        <dbReference type="ARBA" id="ARBA00012665"/>
    </source>
</evidence>
<keyword evidence="8" id="KW-0460">Magnesium</keyword>
<evidence type="ECO:0000256" key="5">
    <source>
        <dbReference type="ARBA" id="ARBA00022694"/>
    </source>
</evidence>
<dbReference type="GO" id="GO:0052381">
    <property type="term" value="F:tRNA dimethylallyltransferase activity"/>
    <property type="evidence" value="ECO:0007669"/>
    <property type="project" value="UniProtKB-EC"/>
</dbReference>
<gene>
    <name evidence="10" type="ORF">MNBD_DELTA01-1020</name>
</gene>
<dbReference type="Pfam" id="PF01715">
    <property type="entry name" value="IPPT"/>
    <property type="match status" value="1"/>
</dbReference>
<evidence type="ECO:0000256" key="8">
    <source>
        <dbReference type="ARBA" id="ARBA00022842"/>
    </source>
</evidence>
<protein>
    <recommendedName>
        <fullName evidence="3">tRNA dimethylallyltransferase</fullName>
        <ecNumber evidence="3">2.5.1.75</ecNumber>
    </recommendedName>
</protein>
<accession>A0A3B0RPE5</accession>
<evidence type="ECO:0000256" key="6">
    <source>
        <dbReference type="ARBA" id="ARBA00022741"/>
    </source>
</evidence>
<dbReference type="Gene3D" id="3.40.50.300">
    <property type="entry name" value="P-loop containing nucleotide triphosphate hydrolases"/>
    <property type="match status" value="1"/>
</dbReference>
<comment type="similarity">
    <text evidence="2">Belongs to the IPP transferase family.</text>
</comment>
<dbReference type="Gene3D" id="1.10.20.140">
    <property type="match status" value="1"/>
</dbReference>
<dbReference type="EMBL" id="UOEA01000087">
    <property type="protein sequence ID" value="VAV85445.1"/>
    <property type="molecule type" value="Genomic_DNA"/>
</dbReference>